<organism evidence="1 2">
    <name type="scientific">Anabarilius grahami</name>
    <name type="common">Kanglang fish</name>
    <name type="synonym">Barilius grahami</name>
    <dbReference type="NCBI Taxonomy" id="495550"/>
    <lineage>
        <taxon>Eukaryota</taxon>
        <taxon>Metazoa</taxon>
        <taxon>Chordata</taxon>
        <taxon>Craniata</taxon>
        <taxon>Vertebrata</taxon>
        <taxon>Euteleostomi</taxon>
        <taxon>Actinopterygii</taxon>
        <taxon>Neopterygii</taxon>
        <taxon>Teleostei</taxon>
        <taxon>Ostariophysi</taxon>
        <taxon>Cypriniformes</taxon>
        <taxon>Xenocyprididae</taxon>
        <taxon>Xenocypridinae</taxon>
        <taxon>Xenocypridinae incertae sedis</taxon>
        <taxon>Anabarilius</taxon>
    </lineage>
</organism>
<accession>A0A3N0YIL2</accession>
<protein>
    <submittedName>
        <fullName evidence="1">Uncharacterized protein</fullName>
    </submittedName>
</protein>
<reference evidence="1 2" key="1">
    <citation type="submission" date="2018-10" db="EMBL/GenBank/DDBJ databases">
        <title>Genome assembly for a Yunnan-Guizhou Plateau 3E fish, Anabarilius grahami (Regan), and its evolutionary and genetic applications.</title>
        <authorList>
            <person name="Jiang W."/>
        </authorList>
    </citation>
    <scope>NUCLEOTIDE SEQUENCE [LARGE SCALE GENOMIC DNA]</scope>
    <source>
        <strain evidence="1">AG-KIZ</strain>
        <tissue evidence="1">Muscle</tissue>
    </source>
</reference>
<evidence type="ECO:0000313" key="1">
    <source>
        <dbReference type="EMBL" id="ROL45977.1"/>
    </source>
</evidence>
<proteinExistence type="predicted"/>
<keyword evidence="2" id="KW-1185">Reference proteome</keyword>
<evidence type="ECO:0000313" key="2">
    <source>
        <dbReference type="Proteomes" id="UP000281406"/>
    </source>
</evidence>
<dbReference type="Proteomes" id="UP000281406">
    <property type="component" value="Unassembled WGS sequence"/>
</dbReference>
<comment type="caution">
    <text evidence="1">The sequence shown here is derived from an EMBL/GenBank/DDBJ whole genome shotgun (WGS) entry which is preliminary data.</text>
</comment>
<name>A0A3N0YIL2_ANAGA</name>
<sequence>MAVEVVTYGLLKLVVGGGFREPLAQSGVDVSAAAYRCELIPATGCESLLKPTAARLHTHPHPSSQTHFIPISCVLVGLNGNNGLLAYQS</sequence>
<gene>
    <name evidence="1" type="ORF">DPX16_15536</name>
</gene>
<dbReference type="AlphaFoldDB" id="A0A3N0YIL2"/>
<dbReference type="EMBL" id="RJVU01042531">
    <property type="protein sequence ID" value="ROL45977.1"/>
    <property type="molecule type" value="Genomic_DNA"/>
</dbReference>